<accession>A0A820MY98</accession>
<proteinExistence type="predicted"/>
<feature type="non-terminal residue" evidence="1">
    <location>
        <position position="51"/>
    </location>
</feature>
<protein>
    <submittedName>
        <fullName evidence="1">Uncharacterized protein</fullName>
    </submittedName>
</protein>
<name>A0A820MY98_9BILA</name>
<dbReference type="AlphaFoldDB" id="A0A820MY98"/>
<organism evidence="1 2">
    <name type="scientific">Rotaria sordida</name>
    <dbReference type="NCBI Taxonomy" id="392033"/>
    <lineage>
        <taxon>Eukaryota</taxon>
        <taxon>Metazoa</taxon>
        <taxon>Spiralia</taxon>
        <taxon>Gnathifera</taxon>
        <taxon>Rotifera</taxon>
        <taxon>Eurotatoria</taxon>
        <taxon>Bdelloidea</taxon>
        <taxon>Philodinida</taxon>
        <taxon>Philodinidae</taxon>
        <taxon>Rotaria</taxon>
    </lineage>
</organism>
<dbReference type="Proteomes" id="UP000663874">
    <property type="component" value="Unassembled WGS sequence"/>
</dbReference>
<evidence type="ECO:0000313" key="1">
    <source>
        <dbReference type="EMBL" id="CAF4379797.1"/>
    </source>
</evidence>
<sequence>MKDLLLFVCFILIFFLGYSISSWSLIITDSQVSWNYNSNESVTGDGSGLWT</sequence>
<evidence type="ECO:0000313" key="2">
    <source>
        <dbReference type="Proteomes" id="UP000663874"/>
    </source>
</evidence>
<gene>
    <name evidence="1" type="ORF">FNK824_LOCUS43267</name>
</gene>
<comment type="caution">
    <text evidence="1">The sequence shown here is derived from an EMBL/GenBank/DDBJ whole genome shotgun (WGS) entry which is preliminary data.</text>
</comment>
<reference evidence="1" key="1">
    <citation type="submission" date="2021-02" db="EMBL/GenBank/DDBJ databases">
        <authorList>
            <person name="Nowell W R."/>
        </authorList>
    </citation>
    <scope>NUCLEOTIDE SEQUENCE</scope>
</reference>
<dbReference type="EMBL" id="CAJOBE010058637">
    <property type="protein sequence ID" value="CAF4379797.1"/>
    <property type="molecule type" value="Genomic_DNA"/>
</dbReference>